<evidence type="ECO:0000256" key="15">
    <source>
        <dbReference type="SAM" id="Phobius"/>
    </source>
</evidence>
<feature type="transmembrane region" description="Helical" evidence="15">
    <location>
        <begin position="131"/>
        <end position="149"/>
    </location>
</feature>
<comment type="caution">
    <text evidence="16">The sequence shown here is derived from an EMBL/GenBank/DDBJ whole genome shotgun (WGS) entry which is preliminary data.</text>
</comment>
<dbReference type="Pfam" id="PF06682">
    <property type="entry name" value="SARAF"/>
    <property type="match status" value="2"/>
</dbReference>
<name>A0A8I2YJA7_9AGAM</name>
<evidence type="ECO:0000313" key="17">
    <source>
        <dbReference type="Proteomes" id="UP000683000"/>
    </source>
</evidence>
<evidence type="ECO:0000256" key="10">
    <source>
        <dbReference type="ARBA" id="ARBA00022989"/>
    </source>
</evidence>
<feature type="compositionally biased region" description="Basic and acidic residues" evidence="14">
    <location>
        <begin position="239"/>
        <end position="256"/>
    </location>
</feature>
<keyword evidence="8" id="KW-0256">Endoplasmic reticulum</keyword>
<evidence type="ECO:0000256" key="12">
    <source>
        <dbReference type="ARBA" id="ARBA00023136"/>
    </source>
</evidence>
<evidence type="ECO:0000313" key="16">
    <source>
        <dbReference type="EMBL" id="KAG6373369.1"/>
    </source>
</evidence>
<dbReference type="EMBL" id="JAGFBS010000022">
    <property type="protein sequence ID" value="KAG6373369.1"/>
    <property type="molecule type" value="Genomic_DNA"/>
</dbReference>
<comment type="similarity">
    <text evidence="2">Belongs to the SARAF family.</text>
</comment>
<accession>A0A8I2YJA7</accession>
<gene>
    <name evidence="16" type="ORF">JVT61DRAFT_6516</name>
</gene>
<dbReference type="Proteomes" id="UP000683000">
    <property type="component" value="Unassembled WGS sequence"/>
</dbReference>
<evidence type="ECO:0000256" key="8">
    <source>
        <dbReference type="ARBA" id="ARBA00022824"/>
    </source>
</evidence>
<evidence type="ECO:0000256" key="14">
    <source>
        <dbReference type="SAM" id="MobiDB-lite"/>
    </source>
</evidence>
<evidence type="ECO:0000256" key="7">
    <source>
        <dbReference type="ARBA" id="ARBA00022729"/>
    </source>
</evidence>
<keyword evidence="17" id="KW-1185">Reference proteome</keyword>
<evidence type="ECO:0000256" key="11">
    <source>
        <dbReference type="ARBA" id="ARBA00023065"/>
    </source>
</evidence>
<evidence type="ECO:0000256" key="5">
    <source>
        <dbReference type="ARBA" id="ARBA00022568"/>
    </source>
</evidence>
<protein>
    <recommendedName>
        <fullName evidence="3">Store-operated calcium entry-associated regulatory factor</fullName>
    </recommendedName>
    <alternativeName>
        <fullName evidence="13">Transmembrane protein 66</fullName>
    </alternativeName>
</protein>
<keyword evidence="12 15" id="KW-0472">Membrane</keyword>
<evidence type="ECO:0000256" key="4">
    <source>
        <dbReference type="ARBA" id="ARBA00022448"/>
    </source>
</evidence>
<feature type="region of interest" description="Disordered" evidence="14">
    <location>
        <begin position="159"/>
        <end position="184"/>
    </location>
</feature>
<dbReference type="OrthoDB" id="20303at2759"/>
<keyword evidence="10 15" id="KW-1133">Transmembrane helix</keyword>
<keyword evidence="4" id="KW-0813">Transport</keyword>
<keyword evidence="11" id="KW-0406">Ion transport</keyword>
<dbReference type="InterPro" id="IPR009567">
    <property type="entry name" value="SARAF"/>
</dbReference>
<evidence type="ECO:0000256" key="6">
    <source>
        <dbReference type="ARBA" id="ARBA00022692"/>
    </source>
</evidence>
<dbReference type="PANTHER" id="PTHR15929:SF0">
    <property type="entry name" value="STORE-OPERATED CALCIUM ENTRY-ASSOCIATED REGULATORY FACTOR"/>
    <property type="match status" value="1"/>
</dbReference>
<keyword evidence="5" id="KW-0109">Calcium transport</keyword>
<comment type="subcellular location">
    <subcellularLocation>
        <location evidence="1">Endoplasmic reticulum membrane</location>
        <topology evidence="1">Single-pass type I membrane protein</topology>
    </subcellularLocation>
</comment>
<keyword evidence="7" id="KW-0732">Signal</keyword>
<dbReference type="GO" id="GO:0006816">
    <property type="term" value="P:calcium ion transport"/>
    <property type="evidence" value="ECO:0007669"/>
    <property type="project" value="UniProtKB-KW"/>
</dbReference>
<dbReference type="GO" id="GO:0005789">
    <property type="term" value="C:endoplasmic reticulum membrane"/>
    <property type="evidence" value="ECO:0007669"/>
    <property type="project" value="UniProtKB-SubCell"/>
</dbReference>
<organism evidence="16 17">
    <name type="scientific">Boletus reticuloceps</name>
    <dbReference type="NCBI Taxonomy" id="495285"/>
    <lineage>
        <taxon>Eukaryota</taxon>
        <taxon>Fungi</taxon>
        <taxon>Dikarya</taxon>
        <taxon>Basidiomycota</taxon>
        <taxon>Agaricomycotina</taxon>
        <taxon>Agaricomycetes</taxon>
        <taxon>Agaricomycetidae</taxon>
        <taxon>Boletales</taxon>
        <taxon>Boletineae</taxon>
        <taxon>Boletaceae</taxon>
        <taxon>Boletoideae</taxon>
        <taxon>Boletus</taxon>
    </lineage>
</organism>
<dbReference type="PANTHER" id="PTHR15929">
    <property type="entry name" value="STORE-OPERATED CALCIUM ENTRY-ASSOCIATED REGULATORY FACTOR"/>
    <property type="match status" value="1"/>
</dbReference>
<keyword evidence="6 15" id="KW-0812">Transmembrane</keyword>
<evidence type="ECO:0000256" key="13">
    <source>
        <dbReference type="ARBA" id="ARBA00031116"/>
    </source>
</evidence>
<evidence type="ECO:0000256" key="3">
    <source>
        <dbReference type="ARBA" id="ARBA00016584"/>
    </source>
</evidence>
<feature type="region of interest" description="Disordered" evidence="14">
    <location>
        <begin position="230"/>
        <end position="279"/>
    </location>
</feature>
<proteinExistence type="inferred from homology"/>
<evidence type="ECO:0000256" key="2">
    <source>
        <dbReference type="ARBA" id="ARBA00006833"/>
    </source>
</evidence>
<evidence type="ECO:0000256" key="9">
    <source>
        <dbReference type="ARBA" id="ARBA00022837"/>
    </source>
</evidence>
<dbReference type="GO" id="GO:2001256">
    <property type="term" value="P:regulation of store-operated calcium entry"/>
    <property type="evidence" value="ECO:0007669"/>
    <property type="project" value="InterPro"/>
</dbReference>
<evidence type="ECO:0000256" key="1">
    <source>
        <dbReference type="ARBA" id="ARBA00004115"/>
    </source>
</evidence>
<keyword evidence="9" id="KW-0106">Calcium</keyword>
<dbReference type="AlphaFoldDB" id="A0A8I2YJA7"/>
<reference evidence="16" key="1">
    <citation type="submission" date="2021-03" db="EMBL/GenBank/DDBJ databases">
        <title>Evolutionary innovations through gain and loss of genes in the ectomycorrhizal Boletales.</title>
        <authorList>
            <person name="Wu G."/>
            <person name="Miyauchi S."/>
            <person name="Morin E."/>
            <person name="Yang Z.-L."/>
            <person name="Xu J."/>
            <person name="Martin F.M."/>
        </authorList>
    </citation>
    <scope>NUCLEOTIDE SEQUENCE</scope>
    <source>
        <strain evidence="16">BR01</strain>
    </source>
</reference>
<sequence>MSRIALENIPAITFHKGSLTAARRTAPIAQLVCLGKPCAMYQPEVVRCRNIGGSGVNVDWKASDRTEFLLYSILLPRVQPCTASTFTQRQYLEQALRLIRRTELVQKYVPGANLSPKHHQTYRAVVSDLDTSGILFMLVWFAVLAIILYNSCLRRNYPPTGNTQRVPPPTYPGSDDYGRPGRGFFPGDYPGPPPPYTKDPSSAEGWRPGFWSGAALGALGGSLLNRSRSVPGPYDWEGSETRFRTTRRRESFDRMEGSSNMGDMGPLRTSTGYGGSNSR</sequence>